<gene>
    <name evidence="2" type="ORF">FHS48_002455</name>
</gene>
<accession>A0A7X0DMI5</accession>
<comment type="caution">
    <text evidence="2">The sequence shown here is derived from an EMBL/GenBank/DDBJ whole genome shotgun (WGS) entry which is preliminary data.</text>
</comment>
<evidence type="ECO:0000313" key="3">
    <source>
        <dbReference type="Proteomes" id="UP000544872"/>
    </source>
</evidence>
<dbReference type="InterPro" id="IPR021497">
    <property type="entry name" value="GTA_holin_3TM"/>
</dbReference>
<evidence type="ECO:0000256" key="1">
    <source>
        <dbReference type="SAM" id="Coils"/>
    </source>
</evidence>
<reference evidence="2 3" key="1">
    <citation type="submission" date="2020-08" db="EMBL/GenBank/DDBJ databases">
        <title>Genomic Encyclopedia of Type Strains, Phase IV (KMG-IV): sequencing the most valuable type-strain genomes for metagenomic binning, comparative biology and taxonomic classification.</title>
        <authorList>
            <person name="Goeker M."/>
        </authorList>
    </citation>
    <scope>NUCLEOTIDE SEQUENCE [LARGE SCALE GENOMIC DNA]</scope>
    <source>
        <strain evidence="2 3">DSM 11590</strain>
    </source>
</reference>
<feature type="coiled-coil region" evidence="1">
    <location>
        <begin position="23"/>
        <end position="50"/>
    </location>
</feature>
<dbReference type="Pfam" id="PF11351">
    <property type="entry name" value="GTA_holin_3TM"/>
    <property type="match status" value="1"/>
</dbReference>
<evidence type="ECO:0000313" key="2">
    <source>
        <dbReference type="EMBL" id="MBB6211020.1"/>
    </source>
</evidence>
<keyword evidence="3" id="KW-1185">Reference proteome</keyword>
<sequence>MAPLLAALVPVFGSLLDKLIPDTAEAAKAKAELELRLVEAANQAALAQVEVNKTEAASGSLFIGGWRPFIGWVCGAALAAQYVAGPLLEWAAAAAGHPVPPLPKLDDMLWELILALLGVAGLRTVEKMRGVAR</sequence>
<name>A0A7X0DMI5_NOVIT</name>
<protein>
    <recommendedName>
        <fullName evidence="4">Holin of 3TMs, for gene-transfer release</fullName>
    </recommendedName>
</protein>
<dbReference type="EMBL" id="JACIIX010000009">
    <property type="protein sequence ID" value="MBB6211020.1"/>
    <property type="molecule type" value="Genomic_DNA"/>
</dbReference>
<dbReference type="AlphaFoldDB" id="A0A7X0DMI5"/>
<evidence type="ECO:0008006" key="4">
    <source>
        <dbReference type="Google" id="ProtNLM"/>
    </source>
</evidence>
<dbReference type="RefSeq" id="WP_184263845.1">
    <property type="nucleotide sequence ID" value="NZ_JACIIX010000009.1"/>
</dbReference>
<proteinExistence type="predicted"/>
<organism evidence="2 3">
    <name type="scientific">Novispirillum itersonii</name>
    <name type="common">Aquaspirillum itersonii</name>
    <dbReference type="NCBI Taxonomy" id="189"/>
    <lineage>
        <taxon>Bacteria</taxon>
        <taxon>Pseudomonadati</taxon>
        <taxon>Pseudomonadota</taxon>
        <taxon>Alphaproteobacteria</taxon>
        <taxon>Rhodospirillales</taxon>
        <taxon>Novispirillaceae</taxon>
        <taxon>Novispirillum</taxon>
    </lineage>
</organism>
<keyword evidence="1" id="KW-0175">Coiled coil</keyword>
<dbReference type="Proteomes" id="UP000544872">
    <property type="component" value="Unassembled WGS sequence"/>
</dbReference>